<reference evidence="1 2" key="1">
    <citation type="journal article" date="2023" name="IMA Fungus">
        <title>Comparative genomic study of the Penicillium genus elucidates a diverse pangenome and 15 lateral gene transfer events.</title>
        <authorList>
            <person name="Petersen C."/>
            <person name="Sorensen T."/>
            <person name="Nielsen M.R."/>
            <person name="Sondergaard T.E."/>
            <person name="Sorensen J.L."/>
            <person name="Fitzpatrick D.A."/>
            <person name="Frisvad J.C."/>
            <person name="Nielsen K.L."/>
        </authorList>
    </citation>
    <scope>NUCLEOTIDE SEQUENCE [LARGE SCALE GENOMIC DNA]</scope>
    <source>
        <strain evidence="1 2">IBT 29057</strain>
    </source>
</reference>
<organism evidence="1 2">
    <name type="scientific">Penicillium hetheringtonii</name>
    <dbReference type="NCBI Taxonomy" id="911720"/>
    <lineage>
        <taxon>Eukaryota</taxon>
        <taxon>Fungi</taxon>
        <taxon>Dikarya</taxon>
        <taxon>Ascomycota</taxon>
        <taxon>Pezizomycotina</taxon>
        <taxon>Eurotiomycetes</taxon>
        <taxon>Eurotiomycetidae</taxon>
        <taxon>Eurotiales</taxon>
        <taxon>Aspergillaceae</taxon>
        <taxon>Penicillium</taxon>
    </lineage>
</organism>
<evidence type="ECO:0000313" key="1">
    <source>
        <dbReference type="EMBL" id="KAJ5569145.1"/>
    </source>
</evidence>
<comment type="caution">
    <text evidence="1">The sequence shown here is derived from an EMBL/GenBank/DDBJ whole genome shotgun (WGS) entry which is preliminary data.</text>
</comment>
<accession>A0AAD6DB85</accession>
<evidence type="ECO:0000313" key="2">
    <source>
        <dbReference type="Proteomes" id="UP001216150"/>
    </source>
</evidence>
<dbReference type="AlphaFoldDB" id="A0AAD6DB85"/>
<gene>
    <name evidence="1" type="ORF">N7450_011631</name>
</gene>
<proteinExistence type="predicted"/>
<keyword evidence="2" id="KW-1185">Reference proteome</keyword>
<protein>
    <submittedName>
        <fullName evidence="1">Uncharacterized protein</fullName>
    </submittedName>
</protein>
<dbReference type="EMBL" id="JAQJAC010000010">
    <property type="protein sequence ID" value="KAJ5569145.1"/>
    <property type="molecule type" value="Genomic_DNA"/>
</dbReference>
<dbReference type="Proteomes" id="UP001216150">
    <property type="component" value="Unassembled WGS sequence"/>
</dbReference>
<sequence>MAARRDVDASDDGGKVMEANQQLDRELLQCQLSSSLTIVHLERIISLGISPHYVCHWTTADAFRELYQNWKDAILERFQLDRLAFRPYFEDADDHYAVMVPDPMDMEGRRFLGFIKYNKKYR</sequence>
<name>A0AAD6DB85_9EURO</name>